<dbReference type="Gene3D" id="3.80.10.10">
    <property type="entry name" value="Ribonuclease Inhibitor"/>
    <property type="match status" value="3"/>
</dbReference>
<evidence type="ECO:0000256" key="1">
    <source>
        <dbReference type="ARBA" id="ARBA00004236"/>
    </source>
</evidence>
<evidence type="ECO:0000256" key="5">
    <source>
        <dbReference type="ARBA" id="ARBA00022692"/>
    </source>
</evidence>
<dbReference type="GO" id="GO:0012505">
    <property type="term" value="C:endomembrane system"/>
    <property type="evidence" value="ECO:0007669"/>
    <property type="project" value="UniProtKB-SubCell"/>
</dbReference>
<dbReference type="FunFam" id="3.80.10.10:FF:000383">
    <property type="entry name" value="Leucine-rich repeat receptor protein kinase EMS1"/>
    <property type="match status" value="1"/>
</dbReference>
<keyword evidence="9" id="KW-0472">Membrane</keyword>
<name>A0A2N9IYA5_FAGSY</name>
<dbReference type="InterPro" id="IPR001611">
    <property type="entry name" value="Leu-rich_rpt"/>
</dbReference>
<evidence type="ECO:0000256" key="3">
    <source>
        <dbReference type="ARBA" id="ARBA00022475"/>
    </source>
</evidence>
<keyword evidence="3" id="KW-1003">Cell membrane</keyword>
<evidence type="ECO:0000256" key="8">
    <source>
        <dbReference type="ARBA" id="ARBA00022989"/>
    </source>
</evidence>
<dbReference type="EMBL" id="OIVN01006256">
    <property type="protein sequence ID" value="SPD29031.1"/>
    <property type="molecule type" value="Genomic_DNA"/>
</dbReference>
<organism evidence="11">
    <name type="scientific">Fagus sylvatica</name>
    <name type="common">Beechnut</name>
    <dbReference type="NCBI Taxonomy" id="28930"/>
    <lineage>
        <taxon>Eukaryota</taxon>
        <taxon>Viridiplantae</taxon>
        <taxon>Streptophyta</taxon>
        <taxon>Embryophyta</taxon>
        <taxon>Tracheophyta</taxon>
        <taxon>Spermatophyta</taxon>
        <taxon>Magnoliopsida</taxon>
        <taxon>eudicotyledons</taxon>
        <taxon>Gunneridae</taxon>
        <taxon>Pentapetalae</taxon>
        <taxon>rosids</taxon>
        <taxon>fabids</taxon>
        <taxon>Fagales</taxon>
        <taxon>Fagaceae</taxon>
        <taxon>Fagus</taxon>
    </lineage>
</organism>
<keyword evidence="6" id="KW-0732">Signal</keyword>
<dbReference type="PANTHER" id="PTHR48062">
    <property type="entry name" value="RECEPTOR-LIKE PROTEIN 14"/>
    <property type="match status" value="1"/>
</dbReference>
<evidence type="ECO:0000313" key="11">
    <source>
        <dbReference type="EMBL" id="SPD29031.1"/>
    </source>
</evidence>
<keyword evidence="7" id="KW-0677">Repeat</keyword>
<dbReference type="Pfam" id="PF00560">
    <property type="entry name" value="LRR_1"/>
    <property type="match status" value="5"/>
</dbReference>
<dbReference type="SMART" id="SM00369">
    <property type="entry name" value="LRR_TYP"/>
    <property type="match status" value="5"/>
</dbReference>
<protein>
    <recommendedName>
        <fullName evidence="12">Leucine-rich repeat-containing N-terminal plant-type domain-containing protein</fullName>
    </recommendedName>
</protein>
<evidence type="ECO:0000256" key="4">
    <source>
        <dbReference type="ARBA" id="ARBA00022614"/>
    </source>
</evidence>
<dbReference type="AlphaFoldDB" id="A0A2N9IYA5"/>
<gene>
    <name evidence="11" type="ORF">FSB_LOCUS56913</name>
</gene>
<evidence type="ECO:0000256" key="9">
    <source>
        <dbReference type="ARBA" id="ARBA00023136"/>
    </source>
</evidence>
<accession>A0A2N9IYA5</accession>
<keyword evidence="5" id="KW-0812">Transmembrane</keyword>
<dbReference type="InterPro" id="IPR032675">
    <property type="entry name" value="LRR_dom_sf"/>
</dbReference>
<dbReference type="SUPFAM" id="SSF52058">
    <property type="entry name" value="L domain-like"/>
    <property type="match status" value="1"/>
</dbReference>
<evidence type="ECO:0000256" key="10">
    <source>
        <dbReference type="ARBA" id="ARBA00037847"/>
    </source>
</evidence>
<keyword evidence="8" id="KW-1133">Transmembrane helix</keyword>
<comment type="subcellular location">
    <subcellularLocation>
        <location evidence="1">Cell membrane</location>
    </subcellularLocation>
    <subcellularLocation>
        <location evidence="10">Endomembrane system</location>
        <topology evidence="10">Single-pass membrane protein</topology>
    </subcellularLocation>
</comment>
<evidence type="ECO:0000256" key="6">
    <source>
        <dbReference type="ARBA" id="ARBA00022729"/>
    </source>
</evidence>
<dbReference type="Pfam" id="PF13855">
    <property type="entry name" value="LRR_8"/>
    <property type="match status" value="1"/>
</dbReference>
<dbReference type="InterPro" id="IPR003591">
    <property type="entry name" value="Leu-rich_rpt_typical-subtyp"/>
</dbReference>
<dbReference type="GO" id="GO:0005886">
    <property type="term" value="C:plasma membrane"/>
    <property type="evidence" value="ECO:0007669"/>
    <property type="project" value="UniProtKB-SubCell"/>
</dbReference>
<dbReference type="PANTHER" id="PTHR48062:SF52">
    <property type="entry name" value="RECEPTOR-LIKE PROTEIN 8-RELATED"/>
    <property type="match status" value="1"/>
</dbReference>
<proteinExistence type="inferred from homology"/>
<sequence>MANFSSLEILDLSYNHFTGSISPYIGALSSLKALSLYSNDLNGTLPTQDLCALKKLEELDLAINYFEGILPPCLNNLSSLGLLDISNNQFSGNLSSSPIASLTSLEYIDLSYNLFEGLFSFSLFANHSKLKVIQFLSNHSKLEIETETPSWDPLFQLKFLVLSNCNLNKPTGNIPKFLFDQHELEAVAISHSTLPVVPLIILELLDISNNHMSGTIPRWIVNYREGPQIVDLSNNFFEDVKHVFLRGNKLTGSLPKAVLNPSSLVTLDIRDNSFFGSIPEEIDGLSNLKVLLLSGNQFSGMIPKQLCRFDFYKGLILDMMSLLDLSFNNLSGEIPPELGQLSSILGLNLSYNQLTGKLPDMKAQFGTFGKGSYEGNPFLCGPALEKSCTRIDKSPPSPQKFSNAMFFTLILIGGNNAST</sequence>
<comment type="similarity">
    <text evidence="2">Belongs to the RLP family.</text>
</comment>
<keyword evidence="4" id="KW-0433">Leucine-rich repeat</keyword>
<evidence type="ECO:0000256" key="7">
    <source>
        <dbReference type="ARBA" id="ARBA00022737"/>
    </source>
</evidence>
<dbReference type="InterPro" id="IPR051502">
    <property type="entry name" value="RLP_Defense_Trigger"/>
</dbReference>
<evidence type="ECO:0000256" key="2">
    <source>
        <dbReference type="ARBA" id="ARBA00009592"/>
    </source>
</evidence>
<reference evidence="11" key="1">
    <citation type="submission" date="2018-02" db="EMBL/GenBank/DDBJ databases">
        <authorList>
            <person name="Cohen D.B."/>
            <person name="Kent A.D."/>
        </authorList>
    </citation>
    <scope>NUCLEOTIDE SEQUENCE</scope>
</reference>
<evidence type="ECO:0008006" key="12">
    <source>
        <dbReference type="Google" id="ProtNLM"/>
    </source>
</evidence>